<organism evidence="1 2">
    <name type="scientific">Paenibacillus solisilvae</name>
    <dbReference type="NCBI Taxonomy" id="2486751"/>
    <lineage>
        <taxon>Bacteria</taxon>
        <taxon>Bacillati</taxon>
        <taxon>Bacillota</taxon>
        <taxon>Bacilli</taxon>
        <taxon>Bacillales</taxon>
        <taxon>Paenibacillaceae</taxon>
        <taxon>Paenibacillus</taxon>
    </lineage>
</organism>
<keyword evidence="2" id="KW-1185">Reference proteome</keyword>
<proteinExistence type="predicted"/>
<dbReference type="Proteomes" id="UP001596047">
    <property type="component" value="Unassembled WGS sequence"/>
</dbReference>
<dbReference type="InterPro" id="IPR015955">
    <property type="entry name" value="Lactate_DH/Glyco_Ohase_4_C"/>
</dbReference>
<dbReference type="EMBL" id="JBHSOW010000015">
    <property type="protein sequence ID" value="MFC5648091.1"/>
    <property type="molecule type" value="Genomic_DNA"/>
</dbReference>
<reference evidence="2" key="1">
    <citation type="journal article" date="2019" name="Int. J. Syst. Evol. Microbiol.">
        <title>The Global Catalogue of Microorganisms (GCM) 10K type strain sequencing project: providing services to taxonomists for standard genome sequencing and annotation.</title>
        <authorList>
            <consortium name="The Broad Institute Genomics Platform"/>
            <consortium name="The Broad Institute Genome Sequencing Center for Infectious Disease"/>
            <person name="Wu L."/>
            <person name="Ma J."/>
        </authorList>
    </citation>
    <scope>NUCLEOTIDE SEQUENCE [LARGE SCALE GENOMIC DNA]</scope>
    <source>
        <strain evidence="2">CGMCC 1.3240</strain>
    </source>
</reference>
<dbReference type="RefSeq" id="WP_379186554.1">
    <property type="nucleotide sequence ID" value="NZ_JBHSOW010000015.1"/>
</dbReference>
<gene>
    <name evidence="1" type="ORF">ACFPYJ_02975</name>
</gene>
<sequence length="53" mass="5939">MASIKLAYLVGTRRNAIRALASNPLVYSLNKAEAIYDEMAAALKDYLPERLLR</sequence>
<evidence type="ECO:0000313" key="2">
    <source>
        <dbReference type="Proteomes" id="UP001596047"/>
    </source>
</evidence>
<protein>
    <submittedName>
        <fullName evidence="1">Uncharacterized protein</fullName>
    </submittedName>
</protein>
<dbReference type="SUPFAM" id="SSF56327">
    <property type="entry name" value="LDH C-terminal domain-like"/>
    <property type="match status" value="1"/>
</dbReference>
<name>A0ABW0VVJ2_9BACL</name>
<comment type="caution">
    <text evidence="1">The sequence shown here is derived from an EMBL/GenBank/DDBJ whole genome shotgun (WGS) entry which is preliminary data.</text>
</comment>
<evidence type="ECO:0000313" key="1">
    <source>
        <dbReference type="EMBL" id="MFC5648091.1"/>
    </source>
</evidence>
<accession>A0ABW0VVJ2</accession>
<dbReference type="Gene3D" id="3.90.110.10">
    <property type="entry name" value="Lactate dehydrogenase/glycoside hydrolase, family 4, C-terminal"/>
    <property type="match status" value="1"/>
</dbReference>